<name>A0A3M7P7D4_BRAPC</name>
<proteinExistence type="predicted"/>
<keyword evidence="7" id="KW-1185">Reference proteome</keyword>
<dbReference type="Gene3D" id="1.20.140.150">
    <property type="match status" value="1"/>
</dbReference>
<keyword evidence="4 5" id="KW-0472">Membrane</keyword>
<feature type="transmembrane region" description="Helical" evidence="5">
    <location>
        <begin position="199"/>
        <end position="227"/>
    </location>
</feature>
<keyword evidence="2 5" id="KW-0812">Transmembrane</keyword>
<feature type="transmembrane region" description="Helical" evidence="5">
    <location>
        <begin position="119"/>
        <end position="141"/>
    </location>
</feature>
<evidence type="ECO:0000256" key="1">
    <source>
        <dbReference type="ARBA" id="ARBA00004141"/>
    </source>
</evidence>
<dbReference type="InterPro" id="IPR004031">
    <property type="entry name" value="PMP22/EMP/MP20/Claudin"/>
</dbReference>
<feature type="transmembrane region" description="Helical" evidence="5">
    <location>
        <begin position="153"/>
        <end position="179"/>
    </location>
</feature>
<dbReference type="OrthoDB" id="10062378at2759"/>
<comment type="caution">
    <text evidence="6">The sequence shown here is derived from an EMBL/GenBank/DDBJ whole genome shotgun (WGS) entry which is preliminary data.</text>
</comment>
<comment type="subcellular location">
    <subcellularLocation>
        <location evidence="1">Membrane</location>
        <topology evidence="1">Multi-pass membrane protein</topology>
    </subcellularLocation>
</comment>
<evidence type="ECO:0000256" key="2">
    <source>
        <dbReference type="ARBA" id="ARBA00022692"/>
    </source>
</evidence>
<feature type="transmembrane region" description="Helical" evidence="5">
    <location>
        <begin position="33"/>
        <end position="59"/>
    </location>
</feature>
<organism evidence="6 7">
    <name type="scientific">Brachionus plicatilis</name>
    <name type="common">Marine rotifer</name>
    <name type="synonym">Brachionus muelleri</name>
    <dbReference type="NCBI Taxonomy" id="10195"/>
    <lineage>
        <taxon>Eukaryota</taxon>
        <taxon>Metazoa</taxon>
        <taxon>Spiralia</taxon>
        <taxon>Gnathifera</taxon>
        <taxon>Rotifera</taxon>
        <taxon>Eurotatoria</taxon>
        <taxon>Monogononta</taxon>
        <taxon>Pseudotrocha</taxon>
        <taxon>Ploima</taxon>
        <taxon>Brachionidae</taxon>
        <taxon>Brachionus</taxon>
    </lineage>
</organism>
<reference evidence="6 7" key="1">
    <citation type="journal article" date="2018" name="Sci. Rep.">
        <title>Genomic signatures of local adaptation to the degree of environmental predictability in rotifers.</title>
        <authorList>
            <person name="Franch-Gras L."/>
            <person name="Hahn C."/>
            <person name="Garcia-Roger E.M."/>
            <person name="Carmona M.J."/>
            <person name="Serra M."/>
            <person name="Gomez A."/>
        </authorList>
    </citation>
    <scope>NUCLEOTIDE SEQUENCE [LARGE SCALE GENOMIC DNA]</scope>
    <source>
        <strain evidence="6">HYR1</strain>
    </source>
</reference>
<dbReference type="PANTHER" id="PTHR21284">
    <property type="entry name" value="EG:80H7.2 PROTEIN"/>
    <property type="match status" value="1"/>
</dbReference>
<dbReference type="EMBL" id="REGN01012703">
    <property type="protein sequence ID" value="RMZ94962.1"/>
    <property type="molecule type" value="Genomic_DNA"/>
</dbReference>
<evidence type="ECO:0000313" key="7">
    <source>
        <dbReference type="Proteomes" id="UP000276133"/>
    </source>
</evidence>
<sequence>MRENYIDYLPELDDLQRSFNDTQRRKMVKIGQAFFSAKFFVASILIFVSGLFTLCSFAGPYWSQSYPSTGNEFKNIGLWEACFYRYRHWKDDNQKPYTGCFWFWSPDMIRFRDWIMPPWFIAVQFFACFGLIFTFVVLAFLAVSFMTNIRFKFYFVFPITILTFFAQINMFLALLVYGINGDNREWMPRPEFNVYSWSYWFELVASFFMLIATILLLLESKVLYIIYKKNRAIKRQYETALPLNSNLNLNMNASLSNSNYA</sequence>
<evidence type="ECO:0000256" key="3">
    <source>
        <dbReference type="ARBA" id="ARBA00022989"/>
    </source>
</evidence>
<dbReference type="STRING" id="10195.A0A3M7P7D4"/>
<protein>
    <submittedName>
        <fullName evidence="6">Uncharacterized protein</fullName>
    </submittedName>
</protein>
<evidence type="ECO:0000313" key="6">
    <source>
        <dbReference type="EMBL" id="RMZ94962.1"/>
    </source>
</evidence>
<dbReference type="GO" id="GO:0016020">
    <property type="term" value="C:membrane"/>
    <property type="evidence" value="ECO:0007669"/>
    <property type="project" value="UniProtKB-SubCell"/>
</dbReference>
<dbReference type="Pfam" id="PF13903">
    <property type="entry name" value="Claudin_2"/>
    <property type="match status" value="1"/>
</dbReference>
<dbReference type="AlphaFoldDB" id="A0A3M7P7D4"/>
<accession>A0A3M7P7D4</accession>
<evidence type="ECO:0000256" key="5">
    <source>
        <dbReference type="SAM" id="Phobius"/>
    </source>
</evidence>
<dbReference type="PANTHER" id="PTHR21284:SF12">
    <property type="entry name" value="EG:80H7.2 PROTEIN"/>
    <property type="match status" value="1"/>
</dbReference>
<keyword evidence="3 5" id="KW-1133">Transmembrane helix</keyword>
<gene>
    <name evidence="6" type="ORF">BpHYR1_047716</name>
</gene>
<dbReference type="Proteomes" id="UP000276133">
    <property type="component" value="Unassembled WGS sequence"/>
</dbReference>
<evidence type="ECO:0000256" key="4">
    <source>
        <dbReference type="ARBA" id="ARBA00023136"/>
    </source>
</evidence>